<proteinExistence type="inferred from homology"/>
<dbReference type="PANTHER" id="PTHR48208">
    <property type="entry name" value="CENTROMERE PROTEIN I"/>
    <property type="match status" value="1"/>
</dbReference>
<dbReference type="InterPro" id="IPR012485">
    <property type="entry name" value="CENP-I"/>
</dbReference>
<accession>A0AAV7JUI6</accession>
<dbReference type="EMBL" id="JAKMXF010000299">
    <property type="protein sequence ID" value="KAI6652234.1"/>
    <property type="molecule type" value="Genomic_DNA"/>
</dbReference>
<keyword evidence="5" id="KW-0539">Nucleus</keyword>
<sequence>MAMPDDNNHFQDEINSFIRDLQSNHIKKSTKSSLLHIRSIIKQIGLNSNQITEIINFLPKGKLQTPKNLLSLLIPNDTINAKSVITIIFWFNSLSVQIADQLDTMISIIDWIILVYPYIENRYKLNAYYDLIMHYISSYYLCPHICHLLAFMTRGEDVTTFRVMKILRYNYNSLYLSTEFNGLLFLYKRLRSDFVNFNIGQQNNIVWFECPDPELQFDIYKVRMKHPNETTRSLSKGAIFARRPIDLLSKEDREEMTTKLYDIFNRETTQFEQPMLAQLTAMLFNKDHTAISMVLFWLDQAIAPITSKSNDPLANTVNRINWHMTPSLPFQIIYTISSLLQTLSAIAEFLNQSLPAIGLFVQHVLPVWIPHYPGDILFTALQQIDIATFIQLKTIISYNIVLINDERTHSFVFGLFEALGHLLNNWLFRMGTKTIASPDKMTNNYNISNDSCNPEDTLHLFDEFIKFAFAECYYCLSADNTVLETTVAAILLLDQIAQIPIRHKIALVYMPHTNLIYKLFVHQSPIVFNLTFRLLTHYFQAFEAIKSFAGKIYYSSEMQVLVEIFNNLILTISSKLQPSPLMATVKERQPFLLPNLVIKHFNIKKVENTFLLCNHLALAGFVSRYFELTQPTTSSKTTIYHPLSILEDKGQTQHFLNFLENHCRLTGLTSFLKIISKDTE</sequence>
<gene>
    <name evidence="7" type="ORF">LOD99_7251</name>
</gene>
<dbReference type="PANTHER" id="PTHR48208:SF2">
    <property type="entry name" value="CENTROMERE PROTEIN I"/>
    <property type="match status" value="1"/>
</dbReference>
<keyword evidence="6" id="KW-0137">Centromere</keyword>
<dbReference type="GO" id="GO:0005634">
    <property type="term" value="C:nucleus"/>
    <property type="evidence" value="ECO:0007669"/>
    <property type="project" value="UniProtKB-SubCell"/>
</dbReference>
<evidence type="ECO:0000256" key="3">
    <source>
        <dbReference type="ARBA" id="ARBA00005470"/>
    </source>
</evidence>
<name>A0AAV7JUI6_9METZ</name>
<reference evidence="7 8" key="1">
    <citation type="journal article" date="2023" name="BMC Biol.">
        <title>The compact genome of the sponge Oopsacas minuta (Hexactinellida) is lacking key metazoan core genes.</title>
        <authorList>
            <person name="Santini S."/>
            <person name="Schenkelaars Q."/>
            <person name="Jourda C."/>
            <person name="Duchesne M."/>
            <person name="Belahbib H."/>
            <person name="Rocher C."/>
            <person name="Selva M."/>
            <person name="Riesgo A."/>
            <person name="Vervoort M."/>
            <person name="Leys S.P."/>
            <person name="Kodjabachian L."/>
            <person name="Le Bivic A."/>
            <person name="Borchiellini C."/>
            <person name="Claverie J.M."/>
            <person name="Renard E."/>
        </authorList>
    </citation>
    <scope>NUCLEOTIDE SEQUENCE [LARGE SCALE GENOMIC DNA]</scope>
    <source>
        <strain evidence="7">SPO-2</strain>
    </source>
</reference>
<dbReference type="GO" id="GO:0034080">
    <property type="term" value="P:CENP-A containing chromatin assembly"/>
    <property type="evidence" value="ECO:0007669"/>
    <property type="project" value="TreeGrafter"/>
</dbReference>
<evidence type="ECO:0000313" key="8">
    <source>
        <dbReference type="Proteomes" id="UP001165289"/>
    </source>
</evidence>
<keyword evidence="8" id="KW-1185">Reference proteome</keyword>
<protein>
    <recommendedName>
        <fullName evidence="9">Centromere protein I</fullName>
    </recommendedName>
</protein>
<dbReference type="AlphaFoldDB" id="A0AAV7JUI6"/>
<comment type="subcellular location">
    <subcellularLocation>
        <location evidence="2">Chromosome</location>
        <location evidence="2">Centromere</location>
    </subcellularLocation>
    <subcellularLocation>
        <location evidence="1">Nucleus</location>
    </subcellularLocation>
</comment>
<dbReference type="Pfam" id="PF07778">
    <property type="entry name" value="CENP-I"/>
    <property type="match status" value="1"/>
</dbReference>
<evidence type="ECO:0000256" key="6">
    <source>
        <dbReference type="ARBA" id="ARBA00023328"/>
    </source>
</evidence>
<keyword evidence="4" id="KW-0158">Chromosome</keyword>
<comment type="caution">
    <text evidence="7">The sequence shown here is derived from an EMBL/GenBank/DDBJ whole genome shotgun (WGS) entry which is preliminary data.</text>
</comment>
<evidence type="ECO:0000256" key="2">
    <source>
        <dbReference type="ARBA" id="ARBA00004584"/>
    </source>
</evidence>
<evidence type="ECO:0000256" key="1">
    <source>
        <dbReference type="ARBA" id="ARBA00004123"/>
    </source>
</evidence>
<evidence type="ECO:0000256" key="4">
    <source>
        <dbReference type="ARBA" id="ARBA00022454"/>
    </source>
</evidence>
<organism evidence="7 8">
    <name type="scientific">Oopsacas minuta</name>
    <dbReference type="NCBI Taxonomy" id="111878"/>
    <lineage>
        <taxon>Eukaryota</taxon>
        <taxon>Metazoa</taxon>
        <taxon>Porifera</taxon>
        <taxon>Hexactinellida</taxon>
        <taxon>Hexasterophora</taxon>
        <taxon>Lyssacinosida</taxon>
        <taxon>Leucopsacidae</taxon>
        <taxon>Oopsacas</taxon>
    </lineage>
</organism>
<evidence type="ECO:0008006" key="9">
    <source>
        <dbReference type="Google" id="ProtNLM"/>
    </source>
</evidence>
<dbReference type="GO" id="GO:0000939">
    <property type="term" value="C:inner kinetochore"/>
    <property type="evidence" value="ECO:0007669"/>
    <property type="project" value="TreeGrafter"/>
</dbReference>
<dbReference type="Proteomes" id="UP001165289">
    <property type="component" value="Unassembled WGS sequence"/>
</dbReference>
<dbReference type="GO" id="GO:0000070">
    <property type="term" value="P:mitotic sister chromatid segregation"/>
    <property type="evidence" value="ECO:0007669"/>
    <property type="project" value="TreeGrafter"/>
</dbReference>
<evidence type="ECO:0000313" key="7">
    <source>
        <dbReference type="EMBL" id="KAI6652234.1"/>
    </source>
</evidence>
<evidence type="ECO:0000256" key="5">
    <source>
        <dbReference type="ARBA" id="ARBA00023242"/>
    </source>
</evidence>
<comment type="similarity">
    <text evidence="3">Belongs to the CENP-I/CTF3 family.</text>
</comment>